<evidence type="ECO:0000313" key="2">
    <source>
        <dbReference type="EMBL" id="KAL0904240.1"/>
    </source>
</evidence>
<keyword evidence="1" id="KW-0472">Membrane</keyword>
<gene>
    <name evidence="2" type="ORF">M5K25_026323</name>
</gene>
<feature type="transmembrane region" description="Helical" evidence="1">
    <location>
        <begin position="109"/>
        <end position="132"/>
    </location>
</feature>
<name>A0ABD0TX59_DENTH</name>
<keyword evidence="1" id="KW-0812">Transmembrane</keyword>
<accession>A0ABD0TX59</accession>
<dbReference type="AlphaFoldDB" id="A0ABD0TX59"/>
<evidence type="ECO:0000313" key="3">
    <source>
        <dbReference type="Proteomes" id="UP001552299"/>
    </source>
</evidence>
<sequence length="160" mass="18120">MGLGGDPAELRHPVVVRRNSDVTWWSGVTPGLRWWSGETPASDGDPAELRRLVVVRCNSGSQVVVRRNSGVRRWSGGSPTELQRRVVIRRNSGVKWWSGGLRRWSRRSLFLLFLSSSFLLLFFSSCFGPPLMGNDGPIYSFFRVAWPVNKRKIMDIFGVI</sequence>
<organism evidence="2 3">
    <name type="scientific">Dendrobium thyrsiflorum</name>
    <name type="common">Pinecone-like raceme dendrobium</name>
    <name type="synonym">Orchid</name>
    <dbReference type="NCBI Taxonomy" id="117978"/>
    <lineage>
        <taxon>Eukaryota</taxon>
        <taxon>Viridiplantae</taxon>
        <taxon>Streptophyta</taxon>
        <taxon>Embryophyta</taxon>
        <taxon>Tracheophyta</taxon>
        <taxon>Spermatophyta</taxon>
        <taxon>Magnoliopsida</taxon>
        <taxon>Liliopsida</taxon>
        <taxon>Asparagales</taxon>
        <taxon>Orchidaceae</taxon>
        <taxon>Epidendroideae</taxon>
        <taxon>Malaxideae</taxon>
        <taxon>Dendrobiinae</taxon>
        <taxon>Dendrobium</taxon>
    </lineage>
</organism>
<keyword evidence="3" id="KW-1185">Reference proteome</keyword>
<dbReference type="EMBL" id="JANQDX010000019">
    <property type="protein sequence ID" value="KAL0904240.1"/>
    <property type="molecule type" value="Genomic_DNA"/>
</dbReference>
<proteinExistence type="predicted"/>
<keyword evidence="1" id="KW-1133">Transmembrane helix</keyword>
<evidence type="ECO:0000256" key="1">
    <source>
        <dbReference type="SAM" id="Phobius"/>
    </source>
</evidence>
<protein>
    <submittedName>
        <fullName evidence="2">Uncharacterized protein</fullName>
    </submittedName>
</protein>
<dbReference type="Proteomes" id="UP001552299">
    <property type="component" value="Unassembled WGS sequence"/>
</dbReference>
<reference evidence="2 3" key="1">
    <citation type="journal article" date="2024" name="Plant Biotechnol. J.">
        <title>Dendrobium thyrsiflorum genome and its molecular insights into genes involved in important horticultural traits.</title>
        <authorList>
            <person name="Chen B."/>
            <person name="Wang J.Y."/>
            <person name="Zheng P.J."/>
            <person name="Li K.L."/>
            <person name="Liang Y.M."/>
            <person name="Chen X.F."/>
            <person name="Zhang C."/>
            <person name="Zhao X."/>
            <person name="He X."/>
            <person name="Zhang G.Q."/>
            <person name="Liu Z.J."/>
            <person name="Xu Q."/>
        </authorList>
    </citation>
    <scope>NUCLEOTIDE SEQUENCE [LARGE SCALE GENOMIC DNA]</scope>
    <source>
        <strain evidence="2">GZMU011</strain>
    </source>
</reference>
<comment type="caution">
    <text evidence="2">The sequence shown here is derived from an EMBL/GenBank/DDBJ whole genome shotgun (WGS) entry which is preliminary data.</text>
</comment>